<evidence type="ECO:0000256" key="2">
    <source>
        <dbReference type="ARBA" id="ARBA00023125"/>
    </source>
</evidence>
<dbReference type="Pfam" id="PF16859">
    <property type="entry name" value="TetR_C_11"/>
    <property type="match status" value="1"/>
</dbReference>
<accession>A0ABN2KC22</accession>
<dbReference type="InterPro" id="IPR023772">
    <property type="entry name" value="DNA-bd_HTH_TetR-type_CS"/>
</dbReference>
<protein>
    <submittedName>
        <fullName evidence="7">TetR/AcrR family transcriptional regulator</fullName>
    </submittedName>
</protein>
<dbReference type="InterPro" id="IPR009057">
    <property type="entry name" value="Homeodomain-like_sf"/>
</dbReference>
<evidence type="ECO:0000256" key="4">
    <source>
        <dbReference type="PROSITE-ProRule" id="PRU00335"/>
    </source>
</evidence>
<comment type="caution">
    <text evidence="7">The sequence shown here is derived from an EMBL/GenBank/DDBJ whole genome shotgun (WGS) entry which is preliminary data.</text>
</comment>
<dbReference type="Gene3D" id="1.10.357.10">
    <property type="entry name" value="Tetracycline Repressor, domain 2"/>
    <property type="match status" value="1"/>
</dbReference>
<evidence type="ECO:0000313" key="8">
    <source>
        <dbReference type="Proteomes" id="UP001500655"/>
    </source>
</evidence>
<evidence type="ECO:0000313" key="7">
    <source>
        <dbReference type="EMBL" id="GAA1752532.1"/>
    </source>
</evidence>
<dbReference type="PROSITE" id="PS01081">
    <property type="entry name" value="HTH_TETR_1"/>
    <property type="match status" value="1"/>
</dbReference>
<evidence type="ECO:0000256" key="5">
    <source>
        <dbReference type="SAM" id="MobiDB-lite"/>
    </source>
</evidence>
<keyword evidence="2 4" id="KW-0238">DNA-binding</keyword>
<organism evidence="7 8">
    <name type="scientific">Luedemannella helvata</name>
    <dbReference type="NCBI Taxonomy" id="349315"/>
    <lineage>
        <taxon>Bacteria</taxon>
        <taxon>Bacillati</taxon>
        <taxon>Actinomycetota</taxon>
        <taxon>Actinomycetes</taxon>
        <taxon>Micromonosporales</taxon>
        <taxon>Micromonosporaceae</taxon>
        <taxon>Luedemannella</taxon>
    </lineage>
</organism>
<dbReference type="Pfam" id="PF00440">
    <property type="entry name" value="TetR_N"/>
    <property type="match status" value="1"/>
</dbReference>
<feature type="domain" description="HTH tetR-type" evidence="6">
    <location>
        <begin position="25"/>
        <end position="86"/>
    </location>
</feature>
<dbReference type="SUPFAM" id="SSF48498">
    <property type="entry name" value="Tetracyclin repressor-like, C-terminal domain"/>
    <property type="match status" value="1"/>
</dbReference>
<evidence type="ECO:0000256" key="3">
    <source>
        <dbReference type="ARBA" id="ARBA00023163"/>
    </source>
</evidence>
<name>A0ABN2KC22_9ACTN</name>
<dbReference type="PROSITE" id="PS50977">
    <property type="entry name" value="HTH_TETR_2"/>
    <property type="match status" value="1"/>
</dbReference>
<keyword evidence="8" id="KW-1185">Reference proteome</keyword>
<dbReference type="InterPro" id="IPR011075">
    <property type="entry name" value="TetR_C"/>
</dbReference>
<dbReference type="SUPFAM" id="SSF46689">
    <property type="entry name" value="Homeodomain-like"/>
    <property type="match status" value="1"/>
</dbReference>
<dbReference type="PANTHER" id="PTHR30055">
    <property type="entry name" value="HTH-TYPE TRANSCRIPTIONAL REGULATOR RUTR"/>
    <property type="match status" value="1"/>
</dbReference>
<keyword evidence="1" id="KW-0805">Transcription regulation</keyword>
<dbReference type="InterPro" id="IPR036271">
    <property type="entry name" value="Tet_transcr_reg_TetR-rel_C_sf"/>
</dbReference>
<dbReference type="Proteomes" id="UP001500655">
    <property type="component" value="Unassembled WGS sequence"/>
</dbReference>
<feature type="region of interest" description="Disordered" evidence="5">
    <location>
        <begin position="1"/>
        <end position="25"/>
    </location>
</feature>
<dbReference type="EMBL" id="BAAALS010000010">
    <property type="protein sequence ID" value="GAA1752532.1"/>
    <property type="molecule type" value="Genomic_DNA"/>
</dbReference>
<dbReference type="InterPro" id="IPR050109">
    <property type="entry name" value="HTH-type_TetR-like_transc_reg"/>
</dbReference>
<reference evidence="7 8" key="1">
    <citation type="journal article" date="2019" name="Int. J. Syst. Evol. Microbiol.">
        <title>The Global Catalogue of Microorganisms (GCM) 10K type strain sequencing project: providing services to taxonomists for standard genome sequencing and annotation.</title>
        <authorList>
            <consortium name="The Broad Institute Genomics Platform"/>
            <consortium name="The Broad Institute Genome Sequencing Center for Infectious Disease"/>
            <person name="Wu L."/>
            <person name="Ma J."/>
        </authorList>
    </citation>
    <scope>NUCLEOTIDE SEQUENCE [LARGE SCALE GENOMIC DNA]</scope>
    <source>
        <strain evidence="7 8">JCM 13249</strain>
    </source>
</reference>
<evidence type="ECO:0000259" key="6">
    <source>
        <dbReference type="PROSITE" id="PS50977"/>
    </source>
</evidence>
<gene>
    <name evidence="7" type="ORF">GCM10009681_24310</name>
</gene>
<proteinExistence type="predicted"/>
<dbReference type="PANTHER" id="PTHR30055:SF148">
    <property type="entry name" value="TETR-FAMILY TRANSCRIPTIONAL REGULATOR"/>
    <property type="match status" value="1"/>
</dbReference>
<dbReference type="InterPro" id="IPR001647">
    <property type="entry name" value="HTH_TetR"/>
</dbReference>
<evidence type="ECO:0000256" key="1">
    <source>
        <dbReference type="ARBA" id="ARBA00023015"/>
    </source>
</evidence>
<feature type="DNA-binding region" description="H-T-H motif" evidence="4">
    <location>
        <begin position="49"/>
        <end position="68"/>
    </location>
</feature>
<dbReference type="Gene3D" id="1.10.10.60">
    <property type="entry name" value="Homeodomain-like"/>
    <property type="match status" value="1"/>
</dbReference>
<sequence>MTSTARTDGAQPTDDRKAPGRPRSARADEAITEAMLDLLAEGSSFEALTIEAVAARAGVGKATIYRRWPNKESMLVDAIARLKGDPPVPPGTSLREDLVTMLRPVGALRSTRAGQIMPCLIPELRRSPELQAVFQRAMEPRREALRKVLRYWIERGELRSDVDIELMQAMLAGPLLAKNVLFWNPDLPREGLPERLVDAVLAGIGVR</sequence>
<keyword evidence="3" id="KW-0804">Transcription</keyword>